<dbReference type="AlphaFoldDB" id="A0A9X1NIN1"/>
<dbReference type="GO" id="GO:0032259">
    <property type="term" value="P:methylation"/>
    <property type="evidence" value="ECO:0007669"/>
    <property type="project" value="UniProtKB-KW"/>
</dbReference>
<dbReference type="EMBL" id="JAJOMB010000024">
    <property type="protein sequence ID" value="MCD5315742.1"/>
    <property type="molecule type" value="Genomic_DNA"/>
</dbReference>
<dbReference type="Proteomes" id="UP001138997">
    <property type="component" value="Unassembled WGS sequence"/>
</dbReference>
<sequence>MSAPREGRDGTSQVVPRRGDETARQAMATMYDQSEQWAHITSTLITPEVAADLSSFRSSSPNFKIALWDPGTNGVRYLKDLVYNLGLQLTDRQRARLRRIRHRQVGDPITVRCHGELLCMDYLQALYELDCLDHVAGLPGGRVLEIGAGYGRTCHALMSNHDLAGYTIIDLPNTLELSRAYLKAVLEPQQYARITFLTNEQALTLPEQMRFDLCININSFGEMPATTVTNYLRLIAQRCEYFYTKNQTGKYMDKRLDGHAQGDEVVAKALSSGLLRDILDIYDSGAVEASSQKYVDAMRPGQEWTCVVDSWARPWSFYWQALYHRDLSAGEPVRMPHP</sequence>
<evidence type="ECO:0000313" key="3">
    <source>
        <dbReference type="Proteomes" id="UP001138997"/>
    </source>
</evidence>
<dbReference type="Gene3D" id="3.40.50.150">
    <property type="entry name" value="Vaccinia Virus protein VP39"/>
    <property type="match status" value="1"/>
</dbReference>
<accession>A0A9X1NIN1</accession>
<dbReference type="RefSeq" id="WP_231448562.1">
    <property type="nucleotide sequence ID" value="NZ_JAJOMB010000024.1"/>
</dbReference>
<protein>
    <submittedName>
        <fullName evidence="2">Sugar O-methyltransferase</fullName>
        <ecNumber evidence="2">2.1.1.-</ecNumber>
    </submittedName>
</protein>
<keyword evidence="3" id="KW-1185">Reference proteome</keyword>
<dbReference type="GO" id="GO:0008168">
    <property type="term" value="F:methyltransferase activity"/>
    <property type="evidence" value="ECO:0007669"/>
    <property type="project" value="UniProtKB-KW"/>
</dbReference>
<organism evidence="2 3">
    <name type="scientific">Kineosporia babensis</name>
    <dbReference type="NCBI Taxonomy" id="499548"/>
    <lineage>
        <taxon>Bacteria</taxon>
        <taxon>Bacillati</taxon>
        <taxon>Actinomycetota</taxon>
        <taxon>Actinomycetes</taxon>
        <taxon>Kineosporiales</taxon>
        <taxon>Kineosporiaceae</taxon>
        <taxon>Kineosporia</taxon>
    </lineage>
</organism>
<dbReference type="SUPFAM" id="SSF53335">
    <property type="entry name" value="S-adenosyl-L-methionine-dependent methyltransferases"/>
    <property type="match status" value="1"/>
</dbReference>
<evidence type="ECO:0000256" key="1">
    <source>
        <dbReference type="SAM" id="MobiDB-lite"/>
    </source>
</evidence>
<feature type="region of interest" description="Disordered" evidence="1">
    <location>
        <begin position="1"/>
        <end position="21"/>
    </location>
</feature>
<dbReference type="EC" id="2.1.1.-" evidence="2"/>
<dbReference type="NCBIfam" id="TIGR04371">
    <property type="entry name" value="methyltran_NanM"/>
    <property type="match status" value="1"/>
</dbReference>
<dbReference type="InterPro" id="IPR029063">
    <property type="entry name" value="SAM-dependent_MTases_sf"/>
</dbReference>
<name>A0A9X1NIN1_9ACTN</name>
<reference evidence="2" key="1">
    <citation type="submission" date="2021-11" db="EMBL/GenBank/DDBJ databases">
        <title>Streptomyces corallinus and Kineosporia corallina sp. nov., two new coral-derived marine actinobacteria.</title>
        <authorList>
            <person name="Buangrab K."/>
            <person name="Sutthacheep M."/>
            <person name="Yeemin T."/>
            <person name="Harunari E."/>
            <person name="Igarashi Y."/>
            <person name="Sripreechasak P."/>
            <person name="Kanchanasin P."/>
            <person name="Tanasupawat S."/>
            <person name="Phongsopitanun W."/>
        </authorList>
    </citation>
    <scope>NUCLEOTIDE SEQUENCE</scope>
    <source>
        <strain evidence="2">JCM 31032</strain>
    </source>
</reference>
<evidence type="ECO:0000313" key="2">
    <source>
        <dbReference type="EMBL" id="MCD5315742.1"/>
    </source>
</evidence>
<keyword evidence="2" id="KW-0808">Transferase</keyword>
<gene>
    <name evidence="2" type="ORF">LR394_33085</name>
</gene>
<keyword evidence="2" id="KW-0489">Methyltransferase</keyword>
<comment type="caution">
    <text evidence="2">The sequence shown here is derived from an EMBL/GenBank/DDBJ whole genome shotgun (WGS) entry which is preliminary data.</text>
</comment>
<proteinExistence type="predicted"/>
<dbReference type="InterPro" id="IPR030807">
    <property type="entry name" value="Methyltran_NanM"/>
</dbReference>